<dbReference type="Gene3D" id="3.30.70.370">
    <property type="match status" value="2"/>
</dbReference>
<proteinExistence type="predicted"/>
<dbReference type="PANTHER" id="PTHR10133">
    <property type="entry name" value="DNA POLYMERASE I"/>
    <property type="match status" value="1"/>
</dbReference>
<dbReference type="InterPro" id="IPR001098">
    <property type="entry name" value="DNA-dir_DNA_pol_A_palm_dom"/>
</dbReference>
<dbReference type="Pfam" id="PF00476">
    <property type="entry name" value="DNA_pol_A"/>
    <property type="match status" value="1"/>
</dbReference>
<accession>A0A8S5RES8</accession>
<dbReference type="GO" id="GO:0003887">
    <property type="term" value="F:DNA-directed DNA polymerase activity"/>
    <property type="evidence" value="ECO:0007669"/>
    <property type="project" value="InterPro"/>
</dbReference>
<dbReference type="InterPro" id="IPR002298">
    <property type="entry name" value="DNA_polymerase_A"/>
</dbReference>
<reference evidence="2" key="1">
    <citation type="journal article" date="2021" name="Proc. Natl. Acad. Sci. U.S.A.">
        <title>A Catalog of Tens of Thousands of Viruses from Human Metagenomes Reveals Hidden Associations with Chronic Diseases.</title>
        <authorList>
            <person name="Tisza M.J."/>
            <person name="Buck C.B."/>
        </authorList>
    </citation>
    <scope>NUCLEOTIDE SEQUENCE</scope>
    <source>
        <strain evidence="2">Ctqq75</strain>
    </source>
</reference>
<evidence type="ECO:0000313" key="2">
    <source>
        <dbReference type="EMBL" id="DAE29634.1"/>
    </source>
</evidence>
<dbReference type="SMART" id="SM00482">
    <property type="entry name" value="POLAc"/>
    <property type="match status" value="1"/>
</dbReference>
<dbReference type="SUPFAM" id="SSF53098">
    <property type="entry name" value="Ribonuclease H-like"/>
    <property type="match status" value="1"/>
</dbReference>
<feature type="domain" description="DNA-directed DNA polymerase family A palm" evidence="1">
    <location>
        <begin position="359"/>
        <end position="562"/>
    </location>
</feature>
<dbReference type="SUPFAM" id="SSF56672">
    <property type="entry name" value="DNA/RNA polymerases"/>
    <property type="match status" value="1"/>
</dbReference>
<name>A0A8S5RES8_9VIRU</name>
<dbReference type="GO" id="GO:0006261">
    <property type="term" value="P:DNA-templated DNA replication"/>
    <property type="evidence" value="ECO:0007669"/>
    <property type="project" value="InterPro"/>
</dbReference>
<dbReference type="InterPro" id="IPR036397">
    <property type="entry name" value="RNaseH_sf"/>
</dbReference>
<sequence>MVIIDEENNVTKYRPSEVHQGAKRLLEAIREGDFICGHNVINFDLPALEKLYPDIKVPYALQGNVVDTLVLSRLIYGNIKDSDNGLLRTGRLPGKLYGSHGLKAWGFRLGELKGTYAEETSDAWTHFSEEMLTYCVQDVVVTKLLYEKLMSKNYPKAPIILEHQAQWLMAKQERNGFPFDVFKAQELEIDLRSRSATLDAILRQQVPLIPDKVFIPKRDNKTKGYIAGVPIQRYKDFNPNSRQQIEWIIKNHFKYIPDNEELFEEGTDRLKIDDITFGYLKTDAEAPEKLRKIAGIFEEYLMISKRIGQLIDGKYGWLKCVKEDGRIHGSVNPCGAITGRATHAAPNVAQVPSAGSPYGKECRSLFTVPKGWYQVGVDASGLELRCLAHFMYPYDNGAYAHEILNGDIHTANQLAAGLPERNQAKTFIYAFLYGAGDAKIGKIVHGTAKDGKRLKREFLKKTPAIADLKAAITNALVAEEHHGKVTKWKRRYLKGLDSRPLQVRSLHSALNLLLQSAGALICKKWIVLLEENLLALGLDHGKDFQYMAWVHDEVQVACRTKEIAETVVKVAQESMRQAQDFFGFRVQLDTEGKIGKTWCDCH</sequence>
<dbReference type="EMBL" id="BK059096">
    <property type="protein sequence ID" value="DAE29634.1"/>
    <property type="molecule type" value="Genomic_DNA"/>
</dbReference>
<dbReference type="PANTHER" id="PTHR10133:SF62">
    <property type="entry name" value="DNA POLYMERASE THETA"/>
    <property type="match status" value="1"/>
</dbReference>
<dbReference type="Gene3D" id="3.30.420.10">
    <property type="entry name" value="Ribonuclease H-like superfamily/Ribonuclease H"/>
    <property type="match status" value="1"/>
</dbReference>
<protein>
    <submittedName>
        <fullName evidence="2">DNA POLYMERASE</fullName>
    </submittedName>
</protein>
<dbReference type="InterPro" id="IPR012337">
    <property type="entry name" value="RNaseH-like_sf"/>
</dbReference>
<dbReference type="GO" id="GO:0006302">
    <property type="term" value="P:double-strand break repair"/>
    <property type="evidence" value="ECO:0007669"/>
    <property type="project" value="TreeGrafter"/>
</dbReference>
<dbReference type="InterPro" id="IPR043502">
    <property type="entry name" value="DNA/RNA_pol_sf"/>
</dbReference>
<organism evidence="2">
    <name type="scientific">virus sp. ctqq75</name>
    <dbReference type="NCBI Taxonomy" id="2827999"/>
    <lineage>
        <taxon>Viruses</taxon>
    </lineage>
</organism>
<dbReference type="GO" id="GO:0003677">
    <property type="term" value="F:DNA binding"/>
    <property type="evidence" value="ECO:0007669"/>
    <property type="project" value="InterPro"/>
</dbReference>
<evidence type="ECO:0000259" key="1">
    <source>
        <dbReference type="SMART" id="SM00482"/>
    </source>
</evidence>